<sequence>MPYRQREVERVEEVRDVFAAYGISVDYRHLSLVADYMTFEGLYRPFNRIGIESNASPLQKMTFETSMNFLKAATIQGASDDLCSPSSRIVVGRLVTGGTGAFEVVQPLTTVKSKS</sequence>
<evidence type="ECO:0000313" key="8">
    <source>
        <dbReference type="EMBL" id="KAK2150876.1"/>
    </source>
</evidence>
<dbReference type="Gene3D" id="1.10.150.390">
    <property type="match status" value="1"/>
</dbReference>
<dbReference type="GO" id="GO:0006351">
    <property type="term" value="P:DNA-templated transcription"/>
    <property type="evidence" value="ECO:0007669"/>
    <property type="project" value="InterPro"/>
</dbReference>
<dbReference type="GO" id="GO:0003899">
    <property type="term" value="F:DNA-directed RNA polymerase activity"/>
    <property type="evidence" value="ECO:0007669"/>
    <property type="project" value="UniProtKB-EC"/>
</dbReference>
<dbReference type="Proteomes" id="UP001208570">
    <property type="component" value="Unassembled WGS sequence"/>
</dbReference>
<dbReference type="GO" id="GO:0005736">
    <property type="term" value="C:RNA polymerase I complex"/>
    <property type="evidence" value="ECO:0007669"/>
    <property type="project" value="TreeGrafter"/>
</dbReference>
<dbReference type="PANTHER" id="PTHR19376">
    <property type="entry name" value="DNA-DIRECTED RNA POLYMERASE"/>
    <property type="match status" value="1"/>
</dbReference>
<name>A0AAD9JE00_9ANNE</name>
<dbReference type="EMBL" id="JAODUP010000384">
    <property type="protein sequence ID" value="KAK2150876.1"/>
    <property type="molecule type" value="Genomic_DNA"/>
</dbReference>
<keyword evidence="4" id="KW-0808">Transferase</keyword>
<keyword evidence="5" id="KW-0548">Nucleotidyltransferase</keyword>
<evidence type="ECO:0000259" key="7">
    <source>
        <dbReference type="Pfam" id="PF04998"/>
    </source>
</evidence>
<dbReference type="AlphaFoldDB" id="A0AAD9JE00"/>
<dbReference type="EC" id="2.7.7.6" evidence="2"/>
<keyword evidence="3" id="KW-0240">DNA-directed RNA polymerase</keyword>
<protein>
    <recommendedName>
        <fullName evidence="2">DNA-directed RNA polymerase</fullName>
        <ecNumber evidence="2">2.7.7.6</ecNumber>
    </recommendedName>
</protein>
<evidence type="ECO:0000256" key="1">
    <source>
        <dbReference type="ARBA" id="ARBA00006460"/>
    </source>
</evidence>
<evidence type="ECO:0000313" key="9">
    <source>
        <dbReference type="Proteomes" id="UP001208570"/>
    </source>
</evidence>
<dbReference type="Pfam" id="PF04998">
    <property type="entry name" value="RNA_pol_Rpb1_5"/>
    <property type="match status" value="1"/>
</dbReference>
<comment type="caution">
    <text evidence="8">The sequence shown here is derived from an EMBL/GenBank/DDBJ whole genome shotgun (WGS) entry which is preliminary data.</text>
</comment>
<feature type="domain" description="RNA polymerase Rpb1" evidence="7">
    <location>
        <begin position="11"/>
        <end position="56"/>
    </location>
</feature>
<proteinExistence type="inferred from homology"/>
<evidence type="ECO:0000256" key="4">
    <source>
        <dbReference type="ARBA" id="ARBA00022679"/>
    </source>
</evidence>
<keyword evidence="6" id="KW-0804">Transcription</keyword>
<accession>A0AAD9JE00</accession>
<keyword evidence="9" id="KW-1185">Reference proteome</keyword>
<dbReference type="InterPro" id="IPR045867">
    <property type="entry name" value="DNA-dir_RpoC_beta_prime"/>
</dbReference>
<dbReference type="GO" id="GO:0003677">
    <property type="term" value="F:DNA binding"/>
    <property type="evidence" value="ECO:0007669"/>
    <property type="project" value="InterPro"/>
</dbReference>
<gene>
    <name evidence="8" type="ORF">LSH36_384g01030</name>
</gene>
<dbReference type="InterPro" id="IPR007081">
    <property type="entry name" value="RNA_pol_Rpb1_5"/>
</dbReference>
<dbReference type="SUPFAM" id="SSF64484">
    <property type="entry name" value="beta and beta-prime subunits of DNA dependent RNA-polymerase"/>
    <property type="match status" value="1"/>
</dbReference>
<comment type="similarity">
    <text evidence="1">Belongs to the RNA polymerase beta' chain family.</text>
</comment>
<evidence type="ECO:0000256" key="5">
    <source>
        <dbReference type="ARBA" id="ARBA00022695"/>
    </source>
</evidence>
<evidence type="ECO:0000256" key="6">
    <source>
        <dbReference type="ARBA" id="ARBA00023163"/>
    </source>
</evidence>
<evidence type="ECO:0000256" key="2">
    <source>
        <dbReference type="ARBA" id="ARBA00012418"/>
    </source>
</evidence>
<organism evidence="8 9">
    <name type="scientific">Paralvinella palmiformis</name>
    <dbReference type="NCBI Taxonomy" id="53620"/>
    <lineage>
        <taxon>Eukaryota</taxon>
        <taxon>Metazoa</taxon>
        <taxon>Spiralia</taxon>
        <taxon>Lophotrochozoa</taxon>
        <taxon>Annelida</taxon>
        <taxon>Polychaeta</taxon>
        <taxon>Sedentaria</taxon>
        <taxon>Canalipalpata</taxon>
        <taxon>Terebellida</taxon>
        <taxon>Terebelliformia</taxon>
        <taxon>Alvinellidae</taxon>
        <taxon>Paralvinella</taxon>
    </lineage>
</organism>
<reference evidence="8" key="1">
    <citation type="journal article" date="2023" name="Mol. Biol. Evol.">
        <title>Third-Generation Sequencing Reveals the Adaptive Role of the Epigenome in Three Deep-Sea Polychaetes.</title>
        <authorList>
            <person name="Perez M."/>
            <person name="Aroh O."/>
            <person name="Sun Y."/>
            <person name="Lan Y."/>
            <person name="Juniper S.K."/>
            <person name="Young C.R."/>
            <person name="Angers B."/>
            <person name="Qian P.Y."/>
        </authorList>
    </citation>
    <scope>NUCLEOTIDE SEQUENCE</scope>
    <source>
        <strain evidence="8">P08H-3</strain>
    </source>
</reference>
<dbReference type="PANTHER" id="PTHR19376:SF11">
    <property type="entry name" value="DNA-DIRECTED RNA POLYMERASE I SUBUNIT RPA1"/>
    <property type="match status" value="1"/>
</dbReference>
<evidence type="ECO:0000256" key="3">
    <source>
        <dbReference type="ARBA" id="ARBA00022478"/>
    </source>
</evidence>